<evidence type="ECO:0000313" key="1">
    <source>
        <dbReference type="EMBL" id="NMU82620.1"/>
    </source>
</evidence>
<comment type="caution">
    <text evidence="1">The sequence shown here is derived from an EMBL/GenBank/DDBJ whole genome shotgun (WGS) entry which is preliminary data.</text>
</comment>
<gene>
    <name evidence="1" type="ORF">HKB16_06965</name>
</gene>
<accession>A0A7Y0SFL8</accession>
<reference evidence="1 2" key="1">
    <citation type="submission" date="2020-04" db="EMBL/GenBank/DDBJ databases">
        <title>Whole-genome sequencing of Vibrio spp. from China reveals different genetic environments of blaCTX-M-14 among diverse lineages.</title>
        <authorList>
            <person name="Zheng Z."/>
            <person name="Ye L."/>
            <person name="Chen S."/>
        </authorList>
    </citation>
    <scope>NUCLEOTIDE SEQUENCE [LARGE SCALE GENOMIC DNA]</scope>
    <source>
        <strain evidence="1 2">Vb0551</strain>
    </source>
</reference>
<dbReference type="Proteomes" id="UP000518904">
    <property type="component" value="Unassembled WGS sequence"/>
</dbReference>
<name>A0A7Y0SFL8_VIBPH</name>
<dbReference type="EMBL" id="JABCLB010000882">
    <property type="protein sequence ID" value="NMU82620.1"/>
    <property type="molecule type" value="Genomic_DNA"/>
</dbReference>
<dbReference type="AlphaFoldDB" id="A0A7Y0SFL8"/>
<sequence>ANFEKLDNLLPQETYESLVRLIEDSLEKIDKKNYLSGSYRSHHSILVDGKRGTGKTSILVNLGVYLEENSEALARDTLVLKPIDPT</sequence>
<proteinExistence type="predicted"/>
<organism evidence="1 2">
    <name type="scientific">Vibrio parahaemolyticus</name>
    <dbReference type="NCBI Taxonomy" id="670"/>
    <lineage>
        <taxon>Bacteria</taxon>
        <taxon>Pseudomonadati</taxon>
        <taxon>Pseudomonadota</taxon>
        <taxon>Gammaproteobacteria</taxon>
        <taxon>Vibrionales</taxon>
        <taxon>Vibrionaceae</taxon>
        <taxon>Vibrio</taxon>
    </lineage>
</organism>
<dbReference type="InterPro" id="IPR027417">
    <property type="entry name" value="P-loop_NTPase"/>
</dbReference>
<evidence type="ECO:0000313" key="2">
    <source>
        <dbReference type="Proteomes" id="UP000518904"/>
    </source>
</evidence>
<dbReference type="SUPFAM" id="SSF52540">
    <property type="entry name" value="P-loop containing nucleoside triphosphate hydrolases"/>
    <property type="match status" value="1"/>
</dbReference>
<protein>
    <submittedName>
        <fullName evidence="1">Uncharacterized protein</fullName>
    </submittedName>
</protein>
<feature type="non-terminal residue" evidence="1">
    <location>
        <position position="86"/>
    </location>
</feature>
<feature type="non-terminal residue" evidence="1">
    <location>
        <position position="1"/>
    </location>
</feature>